<evidence type="ECO:0000313" key="1">
    <source>
        <dbReference type="EMBL" id="GAD58748.1"/>
    </source>
</evidence>
<dbReference type="AlphaFoldDB" id="A0A8E0KID1"/>
<keyword evidence="1" id="KW-0762">Sugar transport</keyword>
<proteinExistence type="predicted"/>
<reference evidence="2" key="1">
    <citation type="journal article" date="2013" name="Genome Announc.">
        <title>Draft Genome Sequence of the Dimorphic Prosthecate Bacterium Brevundimonas abyssalis TAR-001T.</title>
        <authorList>
            <person name="Tsubouchi T."/>
            <person name="Nishi S."/>
            <person name="Usui K."/>
            <person name="Shimane Y."/>
            <person name="Takaki Y."/>
            <person name="Maruyama T."/>
            <person name="Hatada Y."/>
        </authorList>
    </citation>
    <scope>NUCLEOTIDE SEQUENCE [LARGE SCALE GENOMIC DNA]</scope>
    <source>
        <strain evidence="2">TAR-001</strain>
    </source>
</reference>
<sequence>MPLRLVQLDDAAGDRLLAAMTDDGRARRVNGHDTTYDLARAAIAAGSSLGEAVEAAGLGEAVDVRDALAEGRVRAPIDHPDPAHLLVTGTGLTHLGSAEGATRCTATRMRRPLTDSMKMFRLGLEGGKPEPGQIGVQPEWFYKGDGGVIAAPGAPLTSPSFALDGGEEPELAGIYVIGPDGTPFRLGFALGNEFSDHVTERRNYLYLAHSKLRACSLGAEILLGEPPADVRGTVRIHRGNAVLWEKPFLSGEANMCHSLANLEHHHFKYAQFRRPGDVHVHFMGTATLSFSDGIETRPGDVFEVEAAPFLTPVRNPLAIEAPASVTVRSL</sequence>
<evidence type="ECO:0000313" key="2">
    <source>
        <dbReference type="Proteomes" id="UP000016569"/>
    </source>
</evidence>
<dbReference type="InterPro" id="IPR009645">
    <property type="entry name" value="GguC"/>
</dbReference>
<dbReference type="SUPFAM" id="SSF56529">
    <property type="entry name" value="FAH"/>
    <property type="match status" value="1"/>
</dbReference>
<keyword evidence="2" id="KW-1185">Reference proteome</keyword>
<name>A0A8E0KID1_9CAUL</name>
<organism evidence="1 2">
    <name type="scientific">Brevundimonas abyssalis TAR-001</name>
    <dbReference type="NCBI Taxonomy" id="1391729"/>
    <lineage>
        <taxon>Bacteria</taxon>
        <taxon>Pseudomonadati</taxon>
        <taxon>Pseudomonadota</taxon>
        <taxon>Alphaproteobacteria</taxon>
        <taxon>Caulobacterales</taxon>
        <taxon>Caulobacteraceae</taxon>
        <taxon>Brevundimonas</taxon>
    </lineage>
</organism>
<comment type="caution">
    <text evidence="1">The sequence shown here is derived from an EMBL/GenBank/DDBJ whole genome shotgun (WGS) entry which is preliminary data.</text>
</comment>
<keyword evidence="1" id="KW-0813">Transport</keyword>
<dbReference type="NCBIfam" id="NF040903">
    <property type="entry name" value="GguC"/>
    <property type="match status" value="1"/>
</dbReference>
<accession>A0A8E0KID1</accession>
<dbReference type="Gene3D" id="3.90.850.10">
    <property type="entry name" value="Fumarylacetoacetase-like, C-terminal domain"/>
    <property type="match status" value="1"/>
</dbReference>
<protein>
    <submittedName>
        <fullName evidence="1">Sugar Transporter</fullName>
    </submittedName>
</protein>
<dbReference type="Proteomes" id="UP000016569">
    <property type="component" value="Unassembled WGS sequence"/>
</dbReference>
<dbReference type="EMBL" id="BATC01000011">
    <property type="protein sequence ID" value="GAD58748.1"/>
    <property type="molecule type" value="Genomic_DNA"/>
</dbReference>
<dbReference type="PIRSF" id="PIRSF033905">
    <property type="entry name" value="UCP033905"/>
    <property type="match status" value="1"/>
</dbReference>
<dbReference type="InterPro" id="IPR036663">
    <property type="entry name" value="Fumarylacetoacetase_C_sf"/>
</dbReference>
<dbReference type="GO" id="GO:0003824">
    <property type="term" value="F:catalytic activity"/>
    <property type="evidence" value="ECO:0007669"/>
    <property type="project" value="InterPro"/>
</dbReference>
<gene>
    <name evidence="1" type="ORF">MBEBAB_0998</name>
</gene>